<comment type="caution">
    <text evidence="5">The sequence shown here is derived from an EMBL/GenBank/DDBJ whole genome shotgun (WGS) entry which is preliminary data.</text>
</comment>
<accession>A0A6L9EPS0</accession>
<dbReference type="Pfam" id="PF11611">
    <property type="entry name" value="DUF4352"/>
    <property type="match status" value="1"/>
</dbReference>
<evidence type="ECO:0000259" key="4">
    <source>
        <dbReference type="Pfam" id="PF11611"/>
    </source>
</evidence>
<sequence length="211" mass="22799">MIKCKTCGADIASSAKSCPGCGAKNKKPFYTRWWFILIVIFVIIGALGSGGSKKDNSTTTANKTNDSSSISSSTDSKEENTTKNYSVGDTVELKDYKVTVNGVRTVTQDNTGYIKAEEGKEFFLVDCTVENTSSKDQAVSSIMMFKIVDKDGRSYDQALFTDANGQLDGTVGSGRKITGEYCVQVPQGQTGLELEFNSSLINNQQIIVSLN</sequence>
<dbReference type="InterPro" id="IPR029051">
    <property type="entry name" value="DUF4352"/>
</dbReference>
<gene>
    <name evidence="5" type="ORF">GND98_012175</name>
</gene>
<keyword evidence="3" id="KW-0472">Membrane</keyword>
<dbReference type="EMBL" id="WOFV02000038">
    <property type="protein sequence ID" value="NAS18603.1"/>
    <property type="molecule type" value="Genomic_DNA"/>
</dbReference>
<reference evidence="5 6" key="1">
    <citation type="submission" date="2020-01" db="EMBL/GenBank/DDBJ databases">
        <title>Genome sequence of a 1,3-propanediol producer, Clostridium butyricum S3.</title>
        <authorList>
            <person name="Zhou J."/>
        </authorList>
    </citation>
    <scope>NUCLEOTIDE SEQUENCE [LARGE SCALE GENOMIC DNA]</scope>
    <source>
        <strain evidence="5 6">S3</strain>
    </source>
</reference>
<evidence type="ECO:0000313" key="5">
    <source>
        <dbReference type="EMBL" id="NAS18603.1"/>
    </source>
</evidence>
<dbReference type="InterPro" id="IPR029050">
    <property type="entry name" value="Immunoprotect_excell_Ig-like"/>
</dbReference>
<name>A0A6L9EPS0_CLOBU</name>
<feature type="compositionally biased region" description="Low complexity" evidence="2">
    <location>
        <begin position="62"/>
        <end position="74"/>
    </location>
</feature>
<evidence type="ECO:0000256" key="2">
    <source>
        <dbReference type="SAM" id="MobiDB-lite"/>
    </source>
</evidence>
<proteinExistence type="predicted"/>
<feature type="region of interest" description="Disordered" evidence="2">
    <location>
        <begin position="51"/>
        <end position="84"/>
    </location>
</feature>
<keyword evidence="1" id="KW-0732">Signal</keyword>
<dbReference type="Gene3D" id="2.60.40.1240">
    <property type="match status" value="1"/>
</dbReference>
<evidence type="ECO:0000256" key="1">
    <source>
        <dbReference type="ARBA" id="ARBA00022729"/>
    </source>
</evidence>
<evidence type="ECO:0000313" key="6">
    <source>
        <dbReference type="Proteomes" id="UP000474042"/>
    </source>
</evidence>
<keyword evidence="3" id="KW-0812">Transmembrane</keyword>
<evidence type="ECO:0000256" key="3">
    <source>
        <dbReference type="SAM" id="Phobius"/>
    </source>
</evidence>
<keyword evidence="3" id="KW-1133">Transmembrane helix</keyword>
<dbReference type="AlphaFoldDB" id="A0A6L9EPS0"/>
<organism evidence="5 6">
    <name type="scientific">Clostridium butyricum</name>
    <dbReference type="NCBI Taxonomy" id="1492"/>
    <lineage>
        <taxon>Bacteria</taxon>
        <taxon>Bacillati</taxon>
        <taxon>Bacillota</taxon>
        <taxon>Clostridia</taxon>
        <taxon>Eubacteriales</taxon>
        <taxon>Clostridiaceae</taxon>
        <taxon>Clostridium</taxon>
    </lineage>
</organism>
<feature type="transmembrane region" description="Helical" evidence="3">
    <location>
        <begin position="33"/>
        <end position="51"/>
    </location>
</feature>
<dbReference type="Proteomes" id="UP000474042">
    <property type="component" value="Unassembled WGS sequence"/>
</dbReference>
<feature type="domain" description="DUF4352" evidence="4">
    <location>
        <begin position="85"/>
        <end position="205"/>
    </location>
</feature>
<protein>
    <submittedName>
        <fullName evidence="5">DUF4352 domain-containing protein</fullName>
    </submittedName>
</protein>